<dbReference type="Proteomes" id="UP001183246">
    <property type="component" value="Unassembled WGS sequence"/>
</dbReference>
<evidence type="ECO:0000313" key="1">
    <source>
        <dbReference type="EMBL" id="MDT0343467.1"/>
    </source>
</evidence>
<protein>
    <recommendedName>
        <fullName evidence="3">Beta-lactamase</fullName>
    </recommendedName>
</protein>
<gene>
    <name evidence="1" type="ORF">RM590_12705</name>
</gene>
<sequence>MDRVLGTPIRYGMGYRLEGRTCSWGGWGGSVLLVDFEHRLTVSYVMNQMLWDDGYARGLGIVMAACEAIAA</sequence>
<proteinExistence type="predicted"/>
<dbReference type="RefSeq" id="WP_311704606.1">
    <property type="nucleotide sequence ID" value="NZ_JAVREL010000006.1"/>
</dbReference>
<dbReference type="EMBL" id="JAVREL010000006">
    <property type="protein sequence ID" value="MDT0343467.1"/>
    <property type="molecule type" value="Genomic_DNA"/>
</dbReference>
<organism evidence="1 2">
    <name type="scientific">Streptomyces litchfieldiae</name>
    <dbReference type="NCBI Taxonomy" id="3075543"/>
    <lineage>
        <taxon>Bacteria</taxon>
        <taxon>Bacillati</taxon>
        <taxon>Actinomycetota</taxon>
        <taxon>Actinomycetes</taxon>
        <taxon>Kitasatosporales</taxon>
        <taxon>Streptomycetaceae</taxon>
        <taxon>Streptomyces</taxon>
    </lineage>
</organism>
<dbReference type="InterPro" id="IPR012338">
    <property type="entry name" value="Beta-lactam/transpept-like"/>
</dbReference>
<dbReference type="Gene3D" id="3.40.710.10">
    <property type="entry name" value="DD-peptidase/beta-lactamase superfamily"/>
    <property type="match status" value="1"/>
</dbReference>
<dbReference type="SUPFAM" id="SSF56601">
    <property type="entry name" value="beta-lactamase/transpeptidase-like"/>
    <property type="match status" value="1"/>
</dbReference>
<evidence type="ECO:0000313" key="2">
    <source>
        <dbReference type="Proteomes" id="UP001183246"/>
    </source>
</evidence>
<evidence type="ECO:0008006" key="3">
    <source>
        <dbReference type="Google" id="ProtNLM"/>
    </source>
</evidence>
<accession>A0ABU2MPZ4</accession>
<reference evidence="2" key="1">
    <citation type="submission" date="2023-07" db="EMBL/GenBank/DDBJ databases">
        <title>30 novel species of actinomycetes from the DSMZ collection.</title>
        <authorList>
            <person name="Nouioui I."/>
        </authorList>
    </citation>
    <scope>NUCLEOTIDE SEQUENCE [LARGE SCALE GENOMIC DNA]</scope>
    <source>
        <strain evidence="2">DSM 44938</strain>
    </source>
</reference>
<name>A0ABU2MPZ4_9ACTN</name>
<comment type="caution">
    <text evidence="1">The sequence shown here is derived from an EMBL/GenBank/DDBJ whole genome shotgun (WGS) entry which is preliminary data.</text>
</comment>
<keyword evidence="2" id="KW-1185">Reference proteome</keyword>